<evidence type="ECO:0000313" key="17">
    <source>
        <dbReference type="EMBL" id="NIJ65219.1"/>
    </source>
</evidence>
<comment type="pathway">
    <text evidence="4">Carbohydrate metabolism; tricarboxylic acid cycle.</text>
</comment>
<dbReference type="AlphaFoldDB" id="A0A7X5ZVX5"/>
<comment type="caution">
    <text evidence="17">The sequence shown here is derived from an EMBL/GenBank/DDBJ whole genome shotgun (WGS) entry which is preliminary data.</text>
</comment>
<keyword evidence="8" id="KW-0816">Tricarboxylic acid cycle</keyword>
<evidence type="ECO:0000256" key="4">
    <source>
        <dbReference type="ARBA" id="ARBA00005163"/>
    </source>
</evidence>
<keyword evidence="15 16" id="KW-0472">Membrane</keyword>
<evidence type="ECO:0000256" key="5">
    <source>
        <dbReference type="ARBA" id="ARBA00011558"/>
    </source>
</evidence>
<dbReference type="GO" id="GO:0006099">
    <property type="term" value="P:tricarboxylic acid cycle"/>
    <property type="evidence" value="ECO:0007669"/>
    <property type="project" value="UniProtKB-UniPathway"/>
</dbReference>
<evidence type="ECO:0000256" key="10">
    <source>
        <dbReference type="ARBA" id="ARBA00022692"/>
    </source>
</evidence>
<keyword evidence="9" id="KW-0349">Heme</keyword>
<dbReference type="GO" id="GO:0020037">
    <property type="term" value="F:heme binding"/>
    <property type="evidence" value="ECO:0007669"/>
    <property type="project" value="InterPro"/>
</dbReference>
<keyword evidence="7" id="KW-0813">Transport</keyword>
<dbReference type="SUPFAM" id="SSF81343">
    <property type="entry name" value="Fumarate reductase respiratory complex transmembrane subunits"/>
    <property type="match status" value="1"/>
</dbReference>
<proteinExistence type="predicted"/>
<dbReference type="InterPro" id="IPR034804">
    <property type="entry name" value="SQR/QFR_C/D"/>
</dbReference>
<dbReference type="InterPro" id="IPR000701">
    <property type="entry name" value="SuccDH_FuR_B_TM-su"/>
</dbReference>
<evidence type="ECO:0000256" key="3">
    <source>
        <dbReference type="ARBA" id="ARBA00004141"/>
    </source>
</evidence>
<dbReference type="Proteomes" id="UP000564677">
    <property type="component" value="Unassembled WGS sequence"/>
</dbReference>
<reference evidence="17 18" key="1">
    <citation type="submission" date="2020-03" db="EMBL/GenBank/DDBJ databases">
        <title>Genomic Encyclopedia of Type Strains, Phase IV (KMG-IV): sequencing the most valuable type-strain genomes for metagenomic binning, comparative biology and taxonomic classification.</title>
        <authorList>
            <person name="Goeker M."/>
        </authorList>
    </citation>
    <scope>NUCLEOTIDE SEQUENCE [LARGE SCALE GENOMIC DNA]</scope>
    <source>
        <strain evidence="17 18">DSM 4733</strain>
    </source>
</reference>
<keyword evidence="12" id="KW-0249">Electron transport</keyword>
<dbReference type="Pfam" id="PF01127">
    <property type="entry name" value="Sdh_cyt"/>
    <property type="match status" value="1"/>
</dbReference>
<feature type="transmembrane region" description="Helical" evidence="16">
    <location>
        <begin position="97"/>
        <end position="119"/>
    </location>
</feature>
<evidence type="ECO:0000256" key="9">
    <source>
        <dbReference type="ARBA" id="ARBA00022617"/>
    </source>
</evidence>
<dbReference type="RefSeq" id="WP_167299647.1">
    <property type="nucleotide sequence ID" value="NZ_CP170557.1"/>
</dbReference>
<evidence type="ECO:0000256" key="12">
    <source>
        <dbReference type="ARBA" id="ARBA00022982"/>
    </source>
</evidence>
<comment type="cofactor">
    <cofactor evidence="1">
        <name>heme</name>
        <dbReference type="ChEBI" id="CHEBI:30413"/>
    </cofactor>
</comment>
<dbReference type="CDD" id="cd03495">
    <property type="entry name" value="SQR_TypeC_SdhD_like"/>
    <property type="match status" value="1"/>
</dbReference>
<gene>
    <name evidence="17" type="ORF">FHR20_002181</name>
</gene>
<evidence type="ECO:0000256" key="6">
    <source>
        <dbReference type="ARBA" id="ARBA00019425"/>
    </source>
</evidence>
<dbReference type="InterPro" id="IPR014312">
    <property type="entry name" value="Succ_DH_anchor"/>
</dbReference>
<dbReference type="GO" id="GO:0046872">
    <property type="term" value="F:metal ion binding"/>
    <property type="evidence" value="ECO:0007669"/>
    <property type="project" value="UniProtKB-KW"/>
</dbReference>
<evidence type="ECO:0000256" key="11">
    <source>
        <dbReference type="ARBA" id="ARBA00022723"/>
    </source>
</evidence>
<accession>A0A7X5ZVX5</accession>
<sequence>MGNGTSIGKVRGLGSAHEGAHHWWHQRLTAGANLILTLWFVLSIALLPAYDFETARHWIAQTQVAVPLILLVLTTFYHFRLGLQVVIEDYQHDETHIVLMVLLNFFTLAAGTTAIFSILKIAFTAGAAL</sequence>
<comment type="function">
    <text evidence="2">Membrane-anchoring subunit of succinate dehydrogenase (SDH).</text>
</comment>
<dbReference type="EMBL" id="JAASQV010000002">
    <property type="protein sequence ID" value="NIJ65219.1"/>
    <property type="molecule type" value="Genomic_DNA"/>
</dbReference>
<dbReference type="Gene3D" id="1.20.1300.10">
    <property type="entry name" value="Fumarate reductase/succinate dehydrogenase, transmembrane subunit"/>
    <property type="match status" value="1"/>
</dbReference>
<feature type="transmembrane region" description="Helical" evidence="16">
    <location>
        <begin position="57"/>
        <end position="77"/>
    </location>
</feature>
<evidence type="ECO:0000256" key="7">
    <source>
        <dbReference type="ARBA" id="ARBA00022448"/>
    </source>
</evidence>
<name>A0A7X5ZVX5_9SPHN</name>
<evidence type="ECO:0000256" key="15">
    <source>
        <dbReference type="ARBA" id="ARBA00023136"/>
    </source>
</evidence>
<evidence type="ECO:0000256" key="2">
    <source>
        <dbReference type="ARBA" id="ARBA00004050"/>
    </source>
</evidence>
<evidence type="ECO:0000256" key="8">
    <source>
        <dbReference type="ARBA" id="ARBA00022532"/>
    </source>
</evidence>
<comment type="subunit">
    <text evidence="5">Part of an enzyme complex containing four subunits: a flavoprotein, an iron-sulfur protein, plus two membrane-anchoring proteins, SdhC and SdhD.</text>
</comment>
<keyword evidence="18" id="KW-1185">Reference proteome</keyword>
<organism evidence="17 18">
    <name type="scientific">Sphingomonas leidyi</name>
    <dbReference type="NCBI Taxonomy" id="68569"/>
    <lineage>
        <taxon>Bacteria</taxon>
        <taxon>Pseudomonadati</taxon>
        <taxon>Pseudomonadota</taxon>
        <taxon>Alphaproteobacteria</taxon>
        <taxon>Sphingomonadales</taxon>
        <taxon>Sphingomonadaceae</taxon>
        <taxon>Sphingomonas</taxon>
    </lineage>
</organism>
<keyword evidence="11" id="KW-0479">Metal-binding</keyword>
<dbReference type="NCBIfam" id="TIGR02968">
    <property type="entry name" value="succ_dehyd_anc"/>
    <property type="match status" value="1"/>
</dbReference>
<comment type="subcellular location">
    <subcellularLocation>
        <location evidence="3">Membrane</location>
        <topology evidence="3">Multi-pass membrane protein</topology>
    </subcellularLocation>
</comment>
<dbReference type="UniPathway" id="UPA00223"/>
<keyword evidence="13 16" id="KW-1133">Transmembrane helix</keyword>
<evidence type="ECO:0000313" key="18">
    <source>
        <dbReference type="Proteomes" id="UP000564677"/>
    </source>
</evidence>
<evidence type="ECO:0000256" key="14">
    <source>
        <dbReference type="ARBA" id="ARBA00023004"/>
    </source>
</evidence>
<keyword evidence="10 16" id="KW-0812">Transmembrane</keyword>
<evidence type="ECO:0000256" key="13">
    <source>
        <dbReference type="ARBA" id="ARBA00022989"/>
    </source>
</evidence>
<feature type="transmembrane region" description="Helical" evidence="16">
    <location>
        <begin position="30"/>
        <end position="50"/>
    </location>
</feature>
<evidence type="ECO:0000256" key="16">
    <source>
        <dbReference type="SAM" id="Phobius"/>
    </source>
</evidence>
<dbReference type="GO" id="GO:0016020">
    <property type="term" value="C:membrane"/>
    <property type="evidence" value="ECO:0007669"/>
    <property type="project" value="UniProtKB-SubCell"/>
</dbReference>
<protein>
    <recommendedName>
        <fullName evidence="6">Succinate dehydrogenase hydrophobic membrane anchor subunit</fullName>
    </recommendedName>
</protein>
<evidence type="ECO:0000256" key="1">
    <source>
        <dbReference type="ARBA" id="ARBA00001971"/>
    </source>
</evidence>
<keyword evidence="14" id="KW-0408">Iron</keyword>